<dbReference type="EMBL" id="CAEZTF010000004">
    <property type="protein sequence ID" value="CAB4553478.1"/>
    <property type="molecule type" value="Genomic_DNA"/>
</dbReference>
<dbReference type="InterPro" id="IPR051534">
    <property type="entry name" value="CBASS_pafABC_assoc_protein"/>
</dbReference>
<dbReference type="PIRSF" id="PIRSF016838">
    <property type="entry name" value="PafC"/>
    <property type="match status" value="1"/>
</dbReference>
<evidence type="ECO:0000259" key="3">
    <source>
        <dbReference type="Pfam" id="PF25583"/>
    </source>
</evidence>
<dbReference type="InterPro" id="IPR057727">
    <property type="entry name" value="WCX_dom"/>
</dbReference>
<feature type="domain" description="WYL" evidence="1">
    <location>
        <begin position="153"/>
        <end position="217"/>
    </location>
</feature>
<feature type="domain" description="WCX" evidence="3">
    <location>
        <begin position="244"/>
        <end position="318"/>
    </location>
</feature>
<accession>A0A6J6CUS3</accession>
<evidence type="ECO:0000259" key="1">
    <source>
        <dbReference type="Pfam" id="PF13280"/>
    </source>
</evidence>
<reference evidence="4" key="1">
    <citation type="submission" date="2020-05" db="EMBL/GenBank/DDBJ databases">
        <authorList>
            <person name="Chiriac C."/>
            <person name="Salcher M."/>
            <person name="Ghai R."/>
            <person name="Kavagutti S V."/>
        </authorList>
    </citation>
    <scope>NUCLEOTIDE SEQUENCE</scope>
</reference>
<gene>
    <name evidence="4" type="ORF">UFOPK1618_00054</name>
</gene>
<evidence type="ECO:0000313" key="4">
    <source>
        <dbReference type="EMBL" id="CAB4553478.1"/>
    </source>
</evidence>
<dbReference type="Pfam" id="PF19187">
    <property type="entry name" value="HTH_PafC"/>
    <property type="match status" value="1"/>
</dbReference>
<dbReference type="PANTHER" id="PTHR34580">
    <property type="match status" value="1"/>
</dbReference>
<evidence type="ECO:0000259" key="2">
    <source>
        <dbReference type="Pfam" id="PF19187"/>
    </source>
</evidence>
<sequence>MPKLNTFNGEDRYNFMLALVAYLQNRGEVSVEEAANHFGLDEKYIRKAVTSINDARAEVSGFEQWFFFIDIDAFEEDGVLSLIDNSVISDVPRLSTRQVSAIAAGLNYLATMPAFSESKELSELQAMLAAGSNRGINPLVELRPGSAEAGAEIIRRAIISSKQISCEYMNQKGERSVRIIEPLRIDASTDGWYLRGYCPINEEPRNFKLDRMRSIEVLESELSPAAKKIEISDDALYVAEASDTTVTLEVEPEGYRLISEFKSISEPTTVAAGKIRAEIKVGHLPNIGRLVAKYGGAVKVLEPALARKYVKEYALAALGESTKAEVRDEE</sequence>
<dbReference type="InterPro" id="IPR026881">
    <property type="entry name" value="WYL_dom"/>
</dbReference>
<dbReference type="Pfam" id="PF25583">
    <property type="entry name" value="WCX"/>
    <property type="match status" value="1"/>
</dbReference>
<dbReference type="InterPro" id="IPR043839">
    <property type="entry name" value="PafC_HTH"/>
</dbReference>
<dbReference type="Pfam" id="PF13280">
    <property type="entry name" value="WYL"/>
    <property type="match status" value="1"/>
</dbReference>
<dbReference type="InterPro" id="IPR028349">
    <property type="entry name" value="PafC-like"/>
</dbReference>
<dbReference type="AlphaFoldDB" id="A0A6J6CUS3"/>
<dbReference type="PANTHER" id="PTHR34580:SF1">
    <property type="entry name" value="PROTEIN PAFC"/>
    <property type="match status" value="1"/>
</dbReference>
<feature type="domain" description="PafC HTH" evidence="2">
    <location>
        <begin position="14"/>
        <end position="129"/>
    </location>
</feature>
<organism evidence="4">
    <name type="scientific">freshwater metagenome</name>
    <dbReference type="NCBI Taxonomy" id="449393"/>
    <lineage>
        <taxon>unclassified sequences</taxon>
        <taxon>metagenomes</taxon>
        <taxon>ecological metagenomes</taxon>
    </lineage>
</organism>
<name>A0A6J6CUS3_9ZZZZ</name>
<proteinExistence type="predicted"/>
<dbReference type="PROSITE" id="PS52050">
    <property type="entry name" value="WYL"/>
    <property type="match status" value="1"/>
</dbReference>
<protein>
    <submittedName>
        <fullName evidence="4">Unannotated protein</fullName>
    </submittedName>
</protein>